<evidence type="ECO:0000313" key="6">
    <source>
        <dbReference type="EMBL" id="MST35313.1"/>
    </source>
</evidence>
<reference evidence="6 7" key="1">
    <citation type="submission" date="2019-11" db="EMBL/GenBank/DDBJ databases">
        <title>Acidiferrimicrobium australis gen. nov., sp. nov., an acidophilic and obligately heterotrophic, member of the Actinobacteria that catalyses dissimilatory oxido- reduction of iron isolated from metal-rich acidic water in Chile.</title>
        <authorList>
            <person name="Gonzalez D."/>
            <person name="Huber K."/>
            <person name="Hedrich S."/>
            <person name="Rojas-Villalobos C."/>
            <person name="Quatrini R."/>
            <person name="Dinamarca M.A."/>
            <person name="Schwarz A."/>
            <person name="Canales C."/>
            <person name="Nancucheo I."/>
        </authorList>
    </citation>
    <scope>NUCLEOTIDE SEQUENCE [LARGE SCALE GENOMIC DNA]</scope>
    <source>
        <strain evidence="6 7">USS-CCA1</strain>
    </source>
</reference>
<name>A0ABW9R042_9ACTN</name>
<dbReference type="InterPro" id="IPR018752">
    <property type="entry name" value="DabA"/>
</dbReference>
<evidence type="ECO:0000256" key="4">
    <source>
        <dbReference type="ARBA" id="ARBA00022833"/>
    </source>
</evidence>
<dbReference type="PANTHER" id="PTHR38344">
    <property type="entry name" value="UPF0753 PROTEIN AQ_863"/>
    <property type="match status" value="1"/>
</dbReference>
<keyword evidence="7" id="KW-1185">Reference proteome</keyword>
<keyword evidence="1" id="KW-0813">Transport</keyword>
<keyword evidence="3" id="KW-0479">Metal-binding</keyword>
<dbReference type="EMBL" id="WJHE01001611">
    <property type="protein sequence ID" value="MST35313.1"/>
    <property type="molecule type" value="Genomic_DNA"/>
</dbReference>
<keyword evidence="5" id="KW-0472">Membrane</keyword>
<feature type="non-terminal residue" evidence="6">
    <location>
        <position position="1"/>
    </location>
</feature>
<evidence type="ECO:0000256" key="3">
    <source>
        <dbReference type="ARBA" id="ARBA00022723"/>
    </source>
</evidence>
<keyword evidence="2" id="KW-1003">Cell membrane</keyword>
<dbReference type="Proteomes" id="UP000437736">
    <property type="component" value="Unassembled WGS sequence"/>
</dbReference>
<evidence type="ECO:0000256" key="5">
    <source>
        <dbReference type="ARBA" id="ARBA00023136"/>
    </source>
</evidence>
<evidence type="ECO:0000256" key="1">
    <source>
        <dbReference type="ARBA" id="ARBA00022448"/>
    </source>
</evidence>
<protein>
    <submittedName>
        <fullName evidence="6">DUF2309 family protein</fullName>
    </submittedName>
</protein>
<comment type="caution">
    <text evidence="6">The sequence shown here is derived from an EMBL/GenBank/DDBJ whole genome shotgun (WGS) entry which is preliminary data.</text>
</comment>
<organism evidence="6 7">
    <name type="scientific">Acidiferrimicrobium australe</name>
    <dbReference type="NCBI Taxonomy" id="2664430"/>
    <lineage>
        <taxon>Bacteria</taxon>
        <taxon>Bacillati</taxon>
        <taxon>Actinomycetota</taxon>
        <taxon>Acidimicrobiia</taxon>
        <taxon>Acidimicrobiales</taxon>
        <taxon>Acidimicrobiaceae</taxon>
        <taxon>Acidiferrimicrobium</taxon>
    </lineage>
</organism>
<evidence type="ECO:0000256" key="2">
    <source>
        <dbReference type="ARBA" id="ARBA00022475"/>
    </source>
</evidence>
<dbReference type="PANTHER" id="PTHR38344:SF1">
    <property type="entry name" value="INORGANIC CARBON TRANSPORTER SUBUNIT DABA-RELATED"/>
    <property type="match status" value="1"/>
</dbReference>
<feature type="non-terminal residue" evidence="6">
    <location>
        <position position="125"/>
    </location>
</feature>
<evidence type="ECO:0000313" key="7">
    <source>
        <dbReference type="Proteomes" id="UP000437736"/>
    </source>
</evidence>
<sequence>DWAQVQPEWGLAGCTAMVVGPRRLTAGVDLRRRVFLHSYEPERDPDGSALEAILTGPLVVAHWIAAAYYHSTVDPDVLGAGDKVAHNVVAGVGVWQGAGGDLRLGLPRQSVFDRHRAHHDPLRLL</sequence>
<accession>A0ABW9R042</accession>
<proteinExistence type="predicted"/>
<dbReference type="Pfam" id="PF10070">
    <property type="entry name" value="DabA"/>
    <property type="match status" value="1"/>
</dbReference>
<keyword evidence="4" id="KW-0862">Zinc</keyword>
<gene>
    <name evidence="6" type="ORF">GHK86_21605</name>
</gene>